<feature type="compositionally biased region" description="Basic and acidic residues" evidence="1">
    <location>
        <begin position="395"/>
        <end position="404"/>
    </location>
</feature>
<feature type="region of interest" description="Disordered" evidence="1">
    <location>
        <begin position="374"/>
        <end position="448"/>
    </location>
</feature>
<evidence type="ECO:0000313" key="3">
    <source>
        <dbReference type="Proteomes" id="UP000594342"/>
    </source>
</evidence>
<comment type="caution">
    <text evidence="2">The sequence shown here is derived from an EMBL/GenBank/DDBJ whole genome shotgun (WGS) entry which is preliminary data.</text>
</comment>
<keyword evidence="3" id="KW-1185">Reference proteome</keyword>
<evidence type="ECO:0000313" key="2">
    <source>
        <dbReference type="EMBL" id="VBB18818.1"/>
    </source>
</evidence>
<proteinExistence type="predicted"/>
<name>A0A5K0U9X3_9VIRU</name>
<organism evidence="2 3">
    <name type="scientific">Yasminevirus sp. GU-2018</name>
    <dbReference type="NCBI Taxonomy" id="2420051"/>
    <lineage>
        <taxon>Viruses</taxon>
        <taxon>Varidnaviria</taxon>
        <taxon>Bamfordvirae</taxon>
        <taxon>Nucleocytoviricota</taxon>
        <taxon>Megaviricetes</taxon>
        <taxon>Imitervirales</taxon>
        <taxon>Mimiviridae</taxon>
        <taxon>Klosneuvirinae</taxon>
        <taxon>Yasminevirus</taxon>
        <taxon>Yasminevirus saudimassiliense</taxon>
    </lineage>
</organism>
<dbReference type="EMBL" id="UPSH01000001">
    <property type="protein sequence ID" value="VBB18818.1"/>
    <property type="molecule type" value="Genomic_DNA"/>
</dbReference>
<feature type="compositionally biased region" description="Basic and acidic residues" evidence="1">
    <location>
        <begin position="421"/>
        <end position="448"/>
    </location>
</feature>
<dbReference type="Proteomes" id="UP000594342">
    <property type="component" value="Unassembled WGS sequence"/>
</dbReference>
<protein>
    <submittedName>
        <fullName evidence="2">Uncharacterized protein</fullName>
    </submittedName>
</protein>
<reference evidence="2 3" key="1">
    <citation type="submission" date="2018-10" db="EMBL/GenBank/DDBJ databases">
        <authorList>
            <consortium name="IHU Genomes"/>
        </authorList>
    </citation>
    <scope>NUCLEOTIDE SEQUENCE [LARGE SCALE GENOMIC DNA]</scope>
    <source>
        <strain evidence="2 3">A1</strain>
    </source>
</reference>
<accession>A0A5K0U9X3</accession>
<evidence type="ECO:0000256" key="1">
    <source>
        <dbReference type="SAM" id="MobiDB-lite"/>
    </source>
</evidence>
<gene>
    <name evidence="2" type="ORF">YASMINEVIRUS_1350</name>
</gene>
<sequence>MPSNNGLKVCTFNAKYDHVDYNCCAKKTCDKKCGAPTEIPDSLFAALIAIQILPSNADIYNIQNVKNKCIVEHLLKEIARVKDIMEEVRACDPCSIPVVECLEENRVSQINWQFTARSREAHFRQIACHLNEFPYLCDDAVSVKDALSCCGLCGMDYVEIEKVKRCQEEWQNTRCGTVGPFEKDVMKYARAEEYNAYYNGTCLTLVKKSLCIVPETKDIPCVDSLVLFFETNGQRFINVNVNLGCLVNEFEDVGCKKAKADSIVCFLKKYEDCGAVIMTGAFGEFDYDTPQLFFRGDAQIPEIAQKVLADGLKNNPVPSDFPCDLHNPLYEVLEFLLRNCKSEHIPYSWLLQYLRLQNCKKCNLYKLVPKCDKRGKSCGSGCKKDCCSSRASLSDARKPSEPVDHSLNAGMSRAQLRQLRNRSDKKQNFSNDKHDRHDDHHEEKKGGCCGSKKDDRCDKPACVSAKKCCCGPKCETKCEDNCRVQLKKCDCDDSKCEIRCKEPFVCKCDDSKHKVHVDTCKDLCKKGKSCCDSCKEGGHCEGEDACDDGCDDFKYCDPLTVLKRELCLYNTLNNIPDVNDRFTGYHDHYNRCLDCKFPRGMFQAWAQCQDYERPCKKSRVIDNNSELMALDHFLVSDCIKNNIAYACLSDICITRCDVDVKKIIAEGANNALDEVPYGGDIFDASTKKAVTDMTKYVFQYSGSVVKSFFTHRMYCVNFDFPHMTKGCKVECGETLHGLGLTGLWQSLCKPGCDTVSIKVFEKFGLDKHPYFRDFFWDCLKRHACYSAAGSSGKFDPTELLLKHASCDDNSVICIQKRHDICEEEFYKHLLCILSNSDSRDRFIVTIAFMECLYKSEKLSGVLPAEIIAAINNPVAIKTLFTILSVCFKERLNAVQFLEGFDGASVAQLIEEDFGPGAIVAVGGLIDALEYCLRHNCIFMEVLLRYASRTLDMVSGKACGNAMNIPCMKAGGVTLVPVQGFDNQSAILTALIAKVKCGSDVRKCLLELFDDFNTGIISALLFFINGFCTDLNPSK</sequence>